<dbReference type="NCBIfam" id="TIGR00797">
    <property type="entry name" value="matE"/>
    <property type="match status" value="1"/>
</dbReference>
<name>A0AAW7X8F5_9GAMM</name>
<dbReference type="Proteomes" id="UP001169760">
    <property type="component" value="Unassembled WGS sequence"/>
</dbReference>
<dbReference type="AlphaFoldDB" id="A0AAW7X8F5"/>
<feature type="transmembrane region" description="Helical" evidence="7">
    <location>
        <begin position="255"/>
        <end position="274"/>
    </location>
</feature>
<sequence>MHPRSVRHLTAPPDYNGTLGNKVSTVSNTRSFFNKKPNEYRCGPRVECDADTQRVQLMIKNWSSRWLELPHKQTFALAGPMILANISVPLMGLADTAMLGHLDDAAFVGAVAVGANIFAFMFWMMAFLRMGTTSVVGQALGANNPTTAFDQLAQSAALAFGLAALLIITHPFTLPLAISWVAADPQVAELAAQYASIRIYAAPAVLGTYVLSGWLLGLQKPVYTLIITVAINTINIALDYVFILKFNWGSQGAAAASVCADYLGFVIALFCFYYSAKQIQLFKRAPNWRWLSALRQGNWRKLMGINRDLFIRTAILLFVFNFFTAQGGDLGQTTLAANAILIQLMFLSTYALDGYAHAAETLAANAIGAKNLHKLHNTSIAACSTAGFIAVFMAVVFWFGQPFFIWLMTDIHEVKRAVAQFYIWLCVMPIVAVWCYLFDGIFIGAGKTRALRNWMLAAVLLVFLPSWWLLQPLANHGLWIAFVVFHIARSISLGYEYYRCTVRNSWFATSSKVDAC</sequence>
<evidence type="ECO:0000256" key="3">
    <source>
        <dbReference type="ARBA" id="ARBA00022692"/>
    </source>
</evidence>
<gene>
    <name evidence="8" type="ORF">Q4521_09520</name>
</gene>
<evidence type="ECO:0000313" key="9">
    <source>
        <dbReference type="Proteomes" id="UP001169760"/>
    </source>
</evidence>
<accession>A0AAW7X8F5</accession>
<dbReference type="InterPro" id="IPR044644">
    <property type="entry name" value="DinF-like"/>
</dbReference>
<keyword evidence="5 7" id="KW-0472">Membrane</keyword>
<dbReference type="GO" id="GO:0042910">
    <property type="term" value="F:xenobiotic transmembrane transporter activity"/>
    <property type="evidence" value="ECO:0007669"/>
    <property type="project" value="InterPro"/>
</dbReference>
<evidence type="ECO:0000256" key="1">
    <source>
        <dbReference type="ARBA" id="ARBA00004141"/>
    </source>
</evidence>
<evidence type="ECO:0000256" key="4">
    <source>
        <dbReference type="ARBA" id="ARBA00022989"/>
    </source>
</evidence>
<dbReference type="GO" id="GO:0005886">
    <property type="term" value="C:plasma membrane"/>
    <property type="evidence" value="ECO:0007669"/>
    <property type="project" value="TreeGrafter"/>
</dbReference>
<dbReference type="PANTHER" id="PTHR42893">
    <property type="entry name" value="PROTEIN DETOXIFICATION 44, CHLOROPLASTIC-RELATED"/>
    <property type="match status" value="1"/>
</dbReference>
<feature type="transmembrane region" description="Helical" evidence="7">
    <location>
        <begin position="334"/>
        <end position="352"/>
    </location>
</feature>
<feature type="transmembrane region" description="Helical" evidence="7">
    <location>
        <begin position="106"/>
        <end position="128"/>
    </location>
</feature>
<keyword evidence="4 7" id="KW-1133">Transmembrane helix</keyword>
<evidence type="ECO:0000256" key="6">
    <source>
        <dbReference type="SAM" id="MobiDB-lite"/>
    </source>
</evidence>
<feature type="transmembrane region" description="Helical" evidence="7">
    <location>
        <begin position="75"/>
        <end position="94"/>
    </location>
</feature>
<reference evidence="8" key="1">
    <citation type="submission" date="2023-07" db="EMBL/GenBank/DDBJ databases">
        <title>Genome content predicts the carbon catabolic preferences of heterotrophic bacteria.</title>
        <authorList>
            <person name="Gralka M."/>
        </authorList>
    </citation>
    <scope>NUCLEOTIDE SEQUENCE</scope>
    <source>
        <strain evidence="8">I3M17_2</strain>
    </source>
</reference>
<proteinExistence type="inferred from homology"/>
<feature type="transmembrane region" description="Helical" evidence="7">
    <location>
        <begin position="380"/>
        <end position="399"/>
    </location>
</feature>
<feature type="transmembrane region" description="Helical" evidence="7">
    <location>
        <begin position="419"/>
        <end position="438"/>
    </location>
</feature>
<feature type="transmembrane region" description="Helical" evidence="7">
    <location>
        <begin position="195"/>
        <end position="216"/>
    </location>
</feature>
<comment type="subcellular location">
    <subcellularLocation>
        <location evidence="1">Membrane</location>
        <topology evidence="1">Multi-pass membrane protein</topology>
    </subcellularLocation>
</comment>
<feature type="transmembrane region" description="Helical" evidence="7">
    <location>
        <begin position="309"/>
        <end position="328"/>
    </location>
</feature>
<evidence type="ECO:0000256" key="5">
    <source>
        <dbReference type="ARBA" id="ARBA00023136"/>
    </source>
</evidence>
<dbReference type="InterPro" id="IPR002528">
    <property type="entry name" value="MATE_fam"/>
</dbReference>
<feature type="transmembrane region" description="Helical" evidence="7">
    <location>
        <begin position="476"/>
        <end position="495"/>
    </location>
</feature>
<comment type="caution">
    <text evidence="8">The sequence shown here is derived from an EMBL/GenBank/DDBJ whole genome shotgun (WGS) entry which is preliminary data.</text>
</comment>
<feature type="transmembrane region" description="Helical" evidence="7">
    <location>
        <begin position="450"/>
        <end position="470"/>
    </location>
</feature>
<keyword evidence="3 7" id="KW-0812">Transmembrane</keyword>
<protein>
    <submittedName>
        <fullName evidence="8">MATE family efflux transporter</fullName>
    </submittedName>
</protein>
<evidence type="ECO:0000256" key="2">
    <source>
        <dbReference type="ARBA" id="ARBA00010199"/>
    </source>
</evidence>
<comment type="similarity">
    <text evidence="2">Belongs to the multi antimicrobial extrusion (MATE) (TC 2.A.66.1) family.</text>
</comment>
<dbReference type="CDD" id="cd13136">
    <property type="entry name" value="MATE_DinF_like"/>
    <property type="match status" value="1"/>
</dbReference>
<feature type="transmembrane region" description="Helical" evidence="7">
    <location>
        <begin position="223"/>
        <end position="243"/>
    </location>
</feature>
<feature type="region of interest" description="Disordered" evidence="6">
    <location>
        <begin position="1"/>
        <end position="20"/>
    </location>
</feature>
<dbReference type="PANTHER" id="PTHR42893:SF46">
    <property type="entry name" value="PROTEIN DETOXIFICATION 44, CHLOROPLASTIC"/>
    <property type="match status" value="1"/>
</dbReference>
<evidence type="ECO:0000313" key="8">
    <source>
        <dbReference type="EMBL" id="MDO6422712.1"/>
    </source>
</evidence>
<organism evidence="8 9">
    <name type="scientific">Saccharophagus degradans</name>
    <dbReference type="NCBI Taxonomy" id="86304"/>
    <lineage>
        <taxon>Bacteria</taxon>
        <taxon>Pseudomonadati</taxon>
        <taxon>Pseudomonadota</taxon>
        <taxon>Gammaproteobacteria</taxon>
        <taxon>Cellvibrionales</taxon>
        <taxon>Cellvibrionaceae</taxon>
        <taxon>Saccharophagus</taxon>
    </lineage>
</organism>
<dbReference type="GO" id="GO:0015297">
    <property type="term" value="F:antiporter activity"/>
    <property type="evidence" value="ECO:0007669"/>
    <property type="project" value="InterPro"/>
</dbReference>
<dbReference type="RefSeq" id="WP_303492627.1">
    <property type="nucleotide sequence ID" value="NZ_JAUOPB010000006.1"/>
</dbReference>
<feature type="transmembrane region" description="Helical" evidence="7">
    <location>
        <begin position="157"/>
        <end position="183"/>
    </location>
</feature>
<evidence type="ECO:0000256" key="7">
    <source>
        <dbReference type="SAM" id="Phobius"/>
    </source>
</evidence>
<dbReference type="EMBL" id="JAUOPB010000006">
    <property type="protein sequence ID" value="MDO6422712.1"/>
    <property type="molecule type" value="Genomic_DNA"/>
</dbReference>
<dbReference type="Pfam" id="PF01554">
    <property type="entry name" value="MatE"/>
    <property type="match status" value="2"/>
</dbReference>